<dbReference type="GeneID" id="111275609"/>
<dbReference type="OrthoDB" id="442066at2759"/>
<dbReference type="FunFam" id="3.80.10.10:FF:000095">
    <property type="entry name" value="LRR receptor-like serine/threonine-protein kinase GSO1"/>
    <property type="match status" value="1"/>
</dbReference>
<keyword evidence="4" id="KW-0677">Repeat</keyword>
<comment type="subcellular location">
    <subcellularLocation>
        <location evidence="1">Membrane</location>
        <topology evidence="1">Single-pass membrane protein</topology>
    </subcellularLocation>
</comment>
<evidence type="ECO:0000256" key="2">
    <source>
        <dbReference type="ARBA" id="ARBA00022614"/>
    </source>
</evidence>
<dbReference type="Pfam" id="PF00560">
    <property type="entry name" value="LRR_1"/>
    <property type="match status" value="1"/>
</dbReference>
<gene>
    <name evidence="8" type="primary">LOC111275609</name>
</gene>
<dbReference type="RefSeq" id="XP_022716771.1">
    <property type="nucleotide sequence ID" value="XM_022861036.1"/>
</dbReference>
<evidence type="ECO:0000256" key="3">
    <source>
        <dbReference type="ARBA" id="ARBA00022692"/>
    </source>
</evidence>
<evidence type="ECO:0000313" key="7">
    <source>
        <dbReference type="Proteomes" id="UP000515121"/>
    </source>
</evidence>
<dbReference type="PRINTS" id="PR00019">
    <property type="entry name" value="LEURICHRPT"/>
</dbReference>
<dbReference type="Proteomes" id="UP000515121">
    <property type="component" value="Unplaced"/>
</dbReference>
<sequence>MVLSLGNNHLHGELPEGIFRFPYLQKLKITNYFPYGSLEVNFPKANWSSPLRSLELSFVNLARELSLLSSIGNLRFLEVLDLFSCNLKGSIPESFGNLTRLTYLDLSYNSIIGLLPSSFSNFKQLRYLDLSANQLHGQIARAFGNLTKLFYLSLRRNQFSGQLRFSVFDLANIVYLDLSGNFLSGRIPPWLFTLPSLFVLHLNDNKFTGPIDQFEQPSASLEYVDLKNNEINGPIPSSVFALVNLTYLDLSSNMLTGISEPNNLSKLNKLEILDLSNNALLSFKSGSKANYIMAPNLSVLKLSTCNISEFPYFVGTLEGLEHLDLSCNKIRVIEADMFSKLKNLSWLDLSLNSQISLSTSTDVSLFFPNLRSLSCSSCNISEFSDFVRNLEGLEYLDLSYNRINVIETYVFKAQESHVA</sequence>
<evidence type="ECO:0000256" key="5">
    <source>
        <dbReference type="ARBA" id="ARBA00022989"/>
    </source>
</evidence>
<dbReference type="KEGG" id="dzi:111275609"/>
<dbReference type="InterPro" id="IPR003591">
    <property type="entry name" value="Leu-rich_rpt_typical-subtyp"/>
</dbReference>
<keyword evidence="7" id="KW-1185">Reference proteome</keyword>
<dbReference type="InterPro" id="IPR052941">
    <property type="entry name" value="StomDev_PlantInt_Reg"/>
</dbReference>
<protein>
    <submittedName>
        <fullName evidence="8">Probable LRR receptor-like serine/threonine-protein kinase At4g36180</fullName>
    </submittedName>
</protein>
<keyword evidence="3" id="KW-0812">Transmembrane</keyword>
<evidence type="ECO:0000256" key="6">
    <source>
        <dbReference type="ARBA" id="ARBA00023136"/>
    </source>
</evidence>
<dbReference type="Gene3D" id="3.80.10.10">
    <property type="entry name" value="Ribonuclease Inhibitor"/>
    <property type="match status" value="4"/>
</dbReference>
<dbReference type="PANTHER" id="PTHR48004">
    <property type="entry name" value="OS01G0149700 PROTEIN"/>
    <property type="match status" value="1"/>
</dbReference>
<evidence type="ECO:0000313" key="8">
    <source>
        <dbReference type="RefSeq" id="XP_022716771.1"/>
    </source>
</evidence>
<keyword evidence="6" id="KW-0472">Membrane</keyword>
<dbReference type="SMART" id="SM00369">
    <property type="entry name" value="LRR_TYP"/>
    <property type="match status" value="8"/>
</dbReference>
<proteinExistence type="predicted"/>
<dbReference type="AlphaFoldDB" id="A0A6P5WMU6"/>
<organism evidence="7 8">
    <name type="scientific">Durio zibethinus</name>
    <name type="common">Durian</name>
    <dbReference type="NCBI Taxonomy" id="66656"/>
    <lineage>
        <taxon>Eukaryota</taxon>
        <taxon>Viridiplantae</taxon>
        <taxon>Streptophyta</taxon>
        <taxon>Embryophyta</taxon>
        <taxon>Tracheophyta</taxon>
        <taxon>Spermatophyta</taxon>
        <taxon>Magnoliopsida</taxon>
        <taxon>eudicotyledons</taxon>
        <taxon>Gunneridae</taxon>
        <taxon>Pentapetalae</taxon>
        <taxon>rosids</taxon>
        <taxon>malvids</taxon>
        <taxon>Malvales</taxon>
        <taxon>Malvaceae</taxon>
        <taxon>Helicteroideae</taxon>
        <taxon>Durio</taxon>
    </lineage>
</organism>
<accession>A0A6P5WMU6</accession>
<dbReference type="SUPFAM" id="SSF52058">
    <property type="entry name" value="L domain-like"/>
    <property type="match status" value="1"/>
</dbReference>
<keyword evidence="2" id="KW-0433">Leucine-rich repeat</keyword>
<keyword evidence="5" id="KW-1133">Transmembrane helix</keyword>
<name>A0A6P5WMU6_DURZI</name>
<evidence type="ECO:0000256" key="4">
    <source>
        <dbReference type="ARBA" id="ARBA00022737"/>
    </source>
</evidence>
<dbReference type="SMART" id="SM00365">
    <property type="entry name" value="LRR_SD22"/>
    <property type="match status" value="6"/>
</dbReference>
<dbReference type="Pfam" id="PF13855">
    <property type="entry name" value="LRR_8"/>
    <property type="match status" value="3"/>
</dbReference>
<evidence type="ECO:0000256" key="1">
    <source>
        <dbReference type="ARBA" id="ARBA00004167"/>
    </source>
</evidence>
<dbReference type="InterPro" id="IPR001611">
    <property type="entry name" value="Leu-rich_rpt"/>
</dbReference>
<reference evidence="8" key="1">
    <citation type="submission" date="2025-08" db="UniProtKB">
        <authorList>
            <consortium name="RefSeq"/>
        </authorList>
    </citation>
    <scope>IDENTIFICATION</scope>
    <source>
        <tissue evidence="8">Fruit stalk</tissue>
    </source>
</reference>
<dbReference type="PROSITE" id="PS51450">
    <property type="entry name" value="LRR"/>
    <property type="match status" value="3"/>
</dbReference>
<dbReference type="PANTHER" id="PTHR48004:SF58">
    <property type="entry name" value="OS01G0162200 PROTEIN"/>
    <property type="match status" value="1"/>
</dbReference>
<dbReference type="InterPro" id="IPR032675">
    <property type="entry name" value="LRR_dom_sf"/>
</dbReference>
<dbReference type="GO" id="GO:0016020">
    <property type="term" value="C:membrane"/>
    <property type="evidence" value="ECO:0007669"/>
    <property type="project" value="UniProtKB-SubCell"/>
</dbReference>